<evidence type="ECO:0000313" key="2">
    <source>
        <dbReference type="Proteomes" id="UP000464178"/>
    </source>
</evidence>
<gene>
    <name evidence="1" type="ORF">SOIL9_48350</name>
</gene>
<name>A0A6P2CV94_9BACT</name>
<sequence length="96" mass="11344">MTVEERLENIEAMLVVLVERQQVREWYSVEEFARIVGRAEFTCREWCRLGRVRAEKRLSGRGAFPAWCISHPELLRYQREGLLPMKGNPLIADRLK</sequence>
<keyword evidence="2" id="KW-1185">Reference proteome</keyword>
<proteinExistence type="predicted"/>
<accession>A0A6P2CV94</accession>
<evidence type="ECO:0000313" key="1">
    <source>
        <dbReference type="EMBL" id="VTR92879.1"/>
    </source>
</evidence>
<organism evidence="1 2">
    <name type="scientific">Gemmata massiliana</name>
    <dbReference type="NCBI Taxonomy" id="1210884"/>
    <lineage>
        <taxon>Bacteria</taxon>
        <taxon>Pseudomonadati</taxon>
        <taxon>Planctomycetota</taxon>
        <taxon>Planctomycetia</taxon>
        <taxon>Gemmatales</taxon>
        <taxon>Gemmataceae</taxon>
        <taxon>Gemmata</taxon>
    </lineage>
</organism>
<reference evidence="1 2" key="1">
    <citation type="submission" date="2019-05" db="EMBL/GenBank/DDBJ databases">
        <authorList>
            <consortium name="Science for Life Laboratories"/>
        </authorList>
    </citation>
    <scope>NUCLEOTIDE SEQUENCE [LARGE SCALE GENOMIC DNA]</scope>
    <source>
        <strain evidence="1">Soil9</strain>
    </source>
</reference>
<evidence type="ECO:0008006" key="3">
    <source>
        <dbReference type="Google" id="ProtNLM"/>
    </source>
</evidence>
<dbReference type="Proteomes" id="UP000464178">
    <property type="component" value="Chromosome"/>
</dbReference>
<dbReference type="AlphaFoldDB" id="A0A6P2CV94"/>
<dbReference type="EMBL" id="LR593886">
    <property type="protein sequence ID" value="VTR92879.1"/>
    <property type="molecule type" value="Genomic_DNA"/>
</dbReference>
<dbReference type="RefSeq" id="WP_232069596.1">
    <property type="nucleotide sequence ID" value="NZ_LR593886.1"/>
</dbReference>
<dbReference type="KEGG" id="gms:SOIL9_48350"/>
<protein>
    <recommendedName>
        <fullName evidence="3">Helix-turn-helix domain-containing protein</fullName>
    </recommendedName>
</protein>